<evidence type="ECO:0000313" key="3">
    <source>
        <dbReference type="Proteomes" id="UP000006671"/>
    </source>
</evidence>
<dbReference type="GeneID" id="8848470"/>
<organism evidence="3">
    <name type="scientific">Naegleria gruberi</name>
    <name type="common">Amoeba</name>
    <dbReference type="NCBI Taxonomy" id="5762"/>
    <lineage>
        <taxon>Eukaryota</taxon>
        <taxon>Discoba</taxon>
        <taxon>Heterolobosea</taxon>
        <taxon>Tetramitia</taxon>
        <taxon>Eutetramitia</taxon>
        <taxon>Vahlkampfiidae</taxon>
        <taxon>Naegleria</taxon>
    </lineage>
</organism>
<dbReference type="InParanoid" id="D2VFL7"/>
<name>D2VFL7_NAEGR</name>
<keyword evidence="3" id="KW-1185">Reference proteome</keyword>
<dbReference type="EMBL" id="GG738868">
    <property type="protein sequence ID" value="EFC44381.1"/>
    <property type="molecule type" value="Genomic_DNA"/>
</dbReference>
<protein>
    <submittedName>
        <fullName evidence="2">Predicted protein</fullName>
    </submittedName>
</protein>
<gene>
    <name evidence="2" type="ORF">NAEGRDRAFT_67669</name>
</gene>
<dbReference type="RefSeq" id="XP_002677125.1">
    <property type="nucleotide sequence ID" value="XM_002677079.1"/>
</dbReference>
<keyword evidence="1" id="KW-0472">Membrane</keyword>
<proteinExistence type="predicted"/>
<evidence type="ECO:0000256" key="1">
    <source>
        <dbReference type="SAM" id="Phobius"/>
    </source>
</evidence>
<reference evidence="2 3" key="1">
    <citation type="journal article" date="2010" name="Cell">
        <title>The genome of Naegleria gruberi illuminates early eukaryotic versatility.</title>
        <authorList>
            <person name="Fritz-Laylin L.K."/>
            <person name="Prochnik S.E."/>
            <person name="Ginger M.L."/>
            <person name="Dacks J.B."/>
            <person name="Carpenter M.L."/>
            <person name="Field M.C."/>
            <person name="Kuo A."/>
            <person name="Paredez A."/>
            <person name="Chapman J."/>
            <person name="Pham J."/>
            <person name="Shu S."/>
            <person name="Neupane R."/>
            <person name="Cipriano M."/>
            <person name="Mancuso J."/>
            <person name="Tu H."/>
            <person name="Salamov A."/>
            <person name="Lindquist E."/>
            <person name="Shapiro H."/>
            <person name="Lucas S."/>
            <person name="Grigoriev I.V."/>
            <person name="Cande W.Z."/>
            <person name="Fulton C."/>
            <person name="Rokhsar D.S."/>
            <person name="Dawson S.C."/>
        </authorList>
    </citation>
    <scope>NUCLEOTIDE SEQUENCE [LARGE SCALE GENOMIC DNA]</scope>
    <source>
        <strain evidence="2 3">NEG-M</strain>
    </source>
</reference>
<dbReference type="Proteomes" id="UP000006671">
    <property type="component" value="Unassembled WGS sequence"/>
</dbReference>
<dbReference type="KEGG" id="ngr:NAEGRDRAFT_67669"/>
<sequence>MNPTTSSHSILLQRTTAEIITMEIDESSSESCDTVVNVGSSDISPQQLHKFSSKSLQPCSPSSSQAPAAESKFELTHVLCIEQVESDFTPIPWRTSTQRGQFSCEKDERGRYVIRQPPELDYLFQFVVGVASMFIVPCIGIIIFISIFFTMEFNLTVSSGELTINTFGAYWKNKRLETSMSVPIRNIAALRVVMNQTQKREGLPDGKLFIITRDNLTIEVQKDYVNYYSVLAMAQKATEVINSNLNLSA</sequence>
<keyword evidence="1" id="KW-0812">Transmembrane</keyword>
<dbReference type="VEuPathDB" id="AmoebaDB:NAEGRDRAFT_67669"/>
<evidence type="ECO:0000313" key="2">
    <source>
        <dbReference type="EMBL" id="EFC44381.1"/>
    </source>
</evidence>
<accession>D2VFL7</accession>
<keyword evidence="1" id="KW-1133">Transmembrane helix</keyword>
<feature type="transmembrane region" description="Helical" evidence="1">
    <location>
        <begin position="122"/>
        <end position="149"/>
    </location>
</feature>
<dbReference type="AlphaFoldDB" id="D2VFL7"/>